<gene>
    <name evidence="1" type="ORF">OBE_07769</name>
</gene>
<protein>
    <submittedName>
        <fullName evidence="1">Uncharacterized protein</fullName>
    </submittedName>
</protein>
<comment type="caution">
    <text evidence="1">The sequence shown here is derived from an EMBL/GenBank/DDBJ whole genome shotgun (WGS) entry which is preliminary data.</text>
</comment>
<dbReference type="EMBL" id="AJWZ01005338">
    <property type="protein sequence ID" value="EKC62855.1"/>
    <property type="molecule type" value="Genomic_DNA"/>
</dbReference>
<feature type="non-terminal residue" evidence="1">
    <location>
        <position position="1"/>
    </location>
</feature>
<accession>K1T8X6</accession>
<proteinExistence type="predicted"/>
<organism evidence="1">
    <name type="scientific">human gut metagenome</name>
    <dbReference type="NCBI Taxonomy" id="408170"/>
    <lineage>
        <taxon>unclassified sequences</taxon>
        <taxon>metagenomes</taxon>
        <taxon>organismal metagenomes</taxon>
    </lineage>
</organism>
<name>K1T8X6_9ZZZZ</name>
<reference evidence="1" key="1">
    <citation type="journal article" date="2013" name="Environ. Microbiol.">
        <title>Microbiota from the distal guts of lean and obese adolescents exhibit partial functional redundancy besides clear differences in community structure.</title>
        <authorList>
            <person name="Ferrer M."/>
            <person name="Ruiz A."/>
            <person name="Lanza F."/>
            <person name="Haange S.B."/>
            <person name="Oberbach A."/>
            <person name="Till H."/>
            <person name="Bargiela R."/>
            <person name="Campoy C."/>
            <person name="Segura M.T."/>
            <person name="Richter M."/>
            <person name="von Bergen M."/>
            <person name="Seifert J."/>
            <person name="Suarez A."/>
        </authorList>
    </citation>
    <scope>NUCLEOTIDE SEQUENCE</scope>
</reference>
<evidence type="ECO:0000313" key="1">
    <source>
        <dbReference type="EMBL" id="EKC62855.1"/>
    </source>
</evidence>
<dbReference type="AlphaFoldDB" id="K1T8X6"/>
<sequence length="47" mass="5248">GYSAFGANNKYAFFPSVATAWNIASESFYGKYPKLVGPIEAPRILWF</sequence>